<evidence type="ECO:0000313" key="2">
    <source>
        <dbReference type="EMBL" id="GIF88853.1"/>
    </source>
</evidence>
<evidence type="ECO:0008006" key="4">
    <source>
        <dbReference type="Google" id="ProtNLM"/>
    </source>
</evidence>
<protein>
    <recommendedName>
        <fullName evidence="4">WD40 repeat protein</fullName>
    </recommendedName>
</protein>
<evidence type="ECO:0000256" key="1">
    <source>
        <dbReference type="SAM" id="Phobius"/>
    </source>
</evidence>
<keyword evidence="3" id="KW-1185">Reference proteome</keyword>
<dbReference type="AlphaFoldDB" id="A0A8J3JXP5"/>
<dbReference type="SUPFAM" id="SSF50969">
    <property type="entry name" value="YVTN repeat-like/Quinoprotein amine dehydrogenase"/>
    <property type="match status" value="1"/>
</dbReference>
<dbReference type="RefSeq" id="WP_191838227.1">
    <property type="nucleotide sequence ID" value="NZ_BAAALB010000003.1"/>
</dbReference>
<keyword evidence="1" id="KW-0812">Transmembrane</keyword>
<dbReference type="EMBL" id="BONG01000011">
    <property type="protein sequence ID" value="GIF88853.1"/>
    <property type="molecule type" value="Genomic_DNA"/>
</dbReference>
<comment type="caution">
    <text evidence="2">The sequence shown here is derived from an EMBL/GenBank/DDBJ whole genome shotgun (WGS) entry which is preliminary data.</text>
</comment>
<sequence>MSETPSTRAALEHRVRAAIRVIAEEPAVARSGIVPTPGPRRRPRLLAPVAVAVAVIAAVVLVPVLRGGDRAAGPAATDAAPVLPQEFGAMSLLTASLSEAPLGRPGIAVLRQRVIGSFFGLAQAVVVGSDGRTYRRIDLAEERGATEADGEWSPAEALLSPDGRRVAIGDRRGGATEIPVLDLVTGQRRDYPLPAPTAYDLQAWSPDGRRLALALEDTAERVADRFQGTGGYPLALLDLDTGTLTTVPGVVFDPLDSVRFSTGGRLGVPTVQDRGTSAPTSWLTVVEPTGAVTAAMRIPENSVFGGWTPAGDPMLFSGTGEAVGVQVVRLADGTDVQPAVPIPGERAWLLGWRSPTVLLARVEDLGVVSVDLSTGSVDVLSTFDTGLLTHSAGASFAERLVTVAAVEPVSPARGPWPGWAITTLAVLALAVGALAVRRVARLRATDTARA</sequence>
<dbReference type="Proteomes" id="UP000619293">
    <property type="component" value="Unassembled WGS sequence"/>
</dbReference>
<gene>
    <name evidence="2" type="ORF">Cch02nite_22970</name>
</gene>
<keyword evidence="1" id="KW-0472">Membrane</keyword>
<feature type="transmembrane region" description="Helical" evidence="1">
    <location>
        <begin position="416"/>
        <end position="436"/>
    </location>
</feature>
<feature type="transmembrane region" description="Helical" evidence="1">
    <location>
        <begin position="45"/>
        <end position="65"/>
    </location>
</feature>
<accession>A0A8J3JXP5</accession>
<keyword evidence="1" id="KW-1133">Transmembrane helix</keyword>
<name>A0A8J3JXP5_9ACTN</name>
<proteinExistence type="predicted"/>
<reference evidence="2 3" key="1">
    <citation type="submission" date="2021-01" db="EMBL/GenBank/DDBJ databases">
        <title>Whole genome shotgun sequence of Catellatospora chokoriensis NBRC 107358.</title>
        <authorList>
            <person name="Komaki H."/>
            <person name="Tamura T."/>
        </authorList>
    </citation>
    <scope>NUCLEOTIDE SEQUENCE [LARGE SCALE GENOMIC DNA]</scope>
    <source>
        <strain evidence="2 3">NBRC 107358</strain>
    </source>
</reference>
<dbReference type="InterPro" id="IPR011044">
    <property type="entry name" value="Quino_amine_DH_bsu"/>
</dbReference>
<dbReference type="Gene3D" id="2.120.10.30">
    <property type="entry name" value="TolB, C-terminal domain"/>
    <property type="match status" value="1"/>
</dbReference>
<evidence type="ECO:0000313" key="3">
    <source>
        <dbReference type="Proteomes" id="UP000619293"/>
    </source>
</evidence>
<organism evidence="2 3">
    <name type="scientific">Catellatospora chokoriensis</name>
    <dbReference type="NCBI Taxonomy" id="310353"/>
    <lineage>
        <taxon>Bacteria</taxon>
        <taxon>Bacillati</taxon>
        <taxon>Actinomycetota</taxon>
        <taxon>Actinomycetes</taxon>
        <taxon>Micromonosporales</taxon>
        <taxon>Micromonosporaceae</taxon>
        <taxon>Catellatospora</taxon>
    </lineage>
</organism>
<dbReference type="InterPro" id="IPR011042">
    <property type="entry name" value="6-blade_b-propeller_TolB-like"/>
</dbReference>